<feature type="domain" description="NADH:quinone oxidoreductase/Mrp antiporter transmembrane" evidence="19">
    <location>
        <begin position="2"/>
        <end position="263"/>
    </location>
</feature>
<feature type="transmembrane region" description="Helical" evidence="18">
    <location>
        <begin position="344"/>
        <end position="363"/>
    </location>
</feature>
<accession>W8DNA3</accession>
<organism evidence="21">
    <name type="scientific">Schizopera knabeni</name>
    <dbReference type="NCBI Taxonomy" id="1432316"/>
    <lineage>
        <taxon>Eukaryota</taxon>
        <taxon>Metazoa</taxon>
        <taxon>Ecdysozoa</taxon>
        <taxon>Arthropoda</taxon>
        <taxon>Crustacea</taxon>
        <taxon>Multicrustacea</taxon>
        <taxon>Hexanauplia</taxon>
        <taxon>Copepoda</taxon>
        <taxon>Harpacticoida</taxon>
        <taxon>Miraciidae</taxon>
        <taxon>Schizopera</taxon>
    </lineage>
</organism>
<dbReference type="EC" id="7.1.1.2" evidence="3"/>
<dbReference type="PANTHER" id="PTHR42829:SF2">
    <property type="entry name" value="NADH-UBIQUINONE OXIDOREDUCTASE CHAIN 5"/>
    <property type="match status" value="1"/>
</dbReference>
<feature type="transmembrane region" description="Helical" evidence="18">
    <location>
        <begin position="131"/>
        <end position="151"/>
    </location>
</feature>
<evidence type="ECO:0000256" key="6">
    <source>
        <dbReference type="ARBA" id="ARBA00022660"/>
    </source>
</evidence>
<geneLocation type="mitochondrion" evidence="21"/>
<feature type="transmembrane region" description="Helical" evidence="18">
    <location>
        <begin position="186"/>
        <end position="204"/>
    </location>
</feature>
<evidence type="ECO:0000256" key="18">
    <source>
        <dbReference type="SAM" id="Phobius"/>
    </source>
</evidence>
<evidence type="ECO:0000256" key="4">
    <source>
        <dbReference type="ARBA" id="ARBA00021096"/>
    </source>
</evidence>
<evidence type="ECO:0000256" key="9">
    <source>
        <dbReference type="ARBA" id="ARBA00022967"/>
    </source>
</evidence>
<keyword evidence="10" id="KW-0249">Electron transport</keyword>
<feature type="transmembrane region" description="Helical" evidence="18">
    <location>
        <begin position="308"/>
        <end position="329"/>
    </location>
</feature>
<comment type="function">
    <text evidence="1">Core subunit of the mitochondrial membrane respiratory chain NADH dehydrogenase (Complex I) that is believed to belong to the minimal assembly required for catalysis. Complex I functions in the transfer of electrons from NADH to the respiratory chain. The immediate electron acceptor for the enzyme is believed to be ubiquinone.</text>
</comment>
<evidence type="ECO:0000259" key="19">
    <source>
        <dbReference type="Pfam" id="PF00361"/>
    </source>
</evidence>
<comment type="subcellular location">
    <subcellularLocation>
        <location evidence="2">Mitochondrion inner membrane</location>
        <topology evidence="2">Multi-pass membrane protein</topology>
    </subcellularLocation>
</comment>
<feature type="transmembrane region" description="Helical" evidence="18">
    <location>
        <begin position="39"/>
        <end position="57"/>
    </location>
</feature>
<gene>
    <name evidence="21" type="primary">ND5</name>
</gene>
<feature type="non-terminal residue" evidence="21">
    <location>
        <position position="1"/>
    </location>
</feature>
<dbReference type="Pfam" id="PF06455">
    <property type="entry name" value="NADH5_C"/>
    <property type="match status" value="1"/>
</dbReference>
<keyword evidence="13" id="KW-0830">Ubiquinone</keyword>
<evidence type="ECO:0000256" key="1">
    <source>
        <dbReference type="ARBA" id="ARBA00003257"/>
    </source>
</evidence>
<evidence type="ECO:0000256" key="5">
    <source>
        <dbReference type="ARBA" id="ARBA00022448"/>
    </source>
</evidence>
<dbReference type="InterPro" id="IPR003945">
    <property type="entry name" value="NU5C-like"/>
</dbReference>
<comment type="catalytic activity">
    <reaction evidence="17">
        <text>a ubiquinone + NADH + 5 H(+)(in) = a ubiquinol + NAD(+) + 4 H(+)(out)</text>
        <dbReference type="Rhea" id="RHEA:29091"/>
        <dbReference type="Rhea" id="RHEA-COMP:9565"/>
        <dbReference type="Rhea" id="RHEA-COMP:9566"/>
        <dbReference type="ChEBI" id="CHEBI:15378"/>
        <dbReference type="ChEBI" id="CHEBI:16389"/>
        <dbReference type="ChEBI" id="CHEBI:17976"/>
        <dbReference type="ChEBI" id="CHEBI:57540"/>
        <dbReference type="ChEBI" id="CHEBI:57945"/>
        <dbReference type="EC" id="7.1.1.2"/>
    </reaction>
</comment>
<evidence type="ECO:0000256" key="13">
    <source>
        <dbReference type="ARBA" id="ARBA00023075"/>
    </source>
</evidence>
<dbReference type="InterPro" id="IPR001750">
    <property type="entry name" value="ND/Mrp_TM"/>
</dbReference>
<feature type="transmembrane region" description="Helical" evidence="18">
    <location>
        <begin position="267"/>
        <end position="287"/>
    </location>
</feature>
<keyword evidence="11 18" id="KW-1133">Transmembrane helix</keyword>
<evidence type="ECO:0000256" key="7">
    <source>
        <dbReference type="ARBA" id="ARBA00022692"/>
    </source>
</evidence>
<keyword evidence="7 18" id="KW-0812">Transmembrane</keyword>
<keyword evidence="12" id="KW-0520">NAD</keyword>
<dbReference type="PRINTS" id="PR01434">
    <property type="entry name" value="NADHDHGNASE5"/>
</dbReference>
<proteinExistence type="predicted"/>
<evidence type="ECO:0000259" key="20">
    <source>
        <dbReference type="Pfam" id="PF06455"/>
    </source>
</evidence>
<dbReference type="PANTHER" id="PTHR42829">
    <property type="entry name" value="NADH-UBIQUINONE OXIDOREDUCTASE CHAIN 5"/>
    <property type="match status" value="1"/>
</dbReference>
<feature type="transmembrane region" description="Helical" evidence="18">
    <location>
        <begin position="225"/>
        <end position="247"/>
    </location>
</feature>
<dbReference type="GO" id="GO:0003954">
    <property type="term" value="F:NADH dehydrogenase activity"/>
    <property type="evidence" value="ECO:0007669"/>
    <property type="project" value="TreeGrafter"/>
</dbReference>
<feature type="transmembrane region" description="Helical" evidence="18">
    <location>
        <begin position="431"/>
        <end position="448"/>
    </location>
</feature>
<name>W8DNA3_9MAXI</name>
<keyword evidence="15 18" id="KW-0472">Membrane</keyword>
<keyword evidence="8" id="KW-0999">Mitochondrion inner membrane</keyword>
<protein>
    <recommendedName>
        <fullName evidence="4">NADH-ubiquinone oxidoreductase chain 5</fullName>
        <ecNumber evidence="3">7.1.1.2</ecNumber>
    </recommendedName>
    <alternativeName>
        <fullName evidence="16">NADH dehydrogenase subunit 5</fullName>
    </alternativeName>
</protein>
<keyword evidence="14 21" id="KW-0496">Mitochondrion</keyword>
<evidence type="ECO:0000256" key="16">
    <source>
        <dbReference type="ARBA" id="ARBA00031027"/>
    </source>
</evidence>
<dbReference type="Pfam" id="PF00361">
    <property type="entry name" value="Proton_antipo_M"/>
    <property type="match status" value="1"/>
</dbReference>
<dbReference type="AlphaFoldDB" id="W8DNA3"/>
<keyword evidence="6" id="KW-0679">Respiratory chain</keyword>
<keyword evidence="9" id="KW-1278">Translocase</keyword>
<sequence length="449" mass="47542">LLGWDGLGITSYLLVVYFQGHKSYAAGMITALTNRVGDVLILSSIGLLLVSHSWNFGALAHSDVPFSPAALSLLVVAACTKSAQLPFSAWLPAAMAAPTPVSSLVHSSTLVTAGVYLLFRFCPSSISSSSFSSLTIVSCLTMIMAGFSALAEKDMKKIVALSTLSQLGVMMLTLSLGAFAAAFLHLLSHAFFKALLFMTVGHLIHMSSNYQDLRKTSIWPSASPVTLGCCLAANLSLCGVPFSSGFYSKDLCIEQSKALMTSPVVMGLFYLGVILTSAYSMRFVALIGKSFVACPWEMKMDRDWATNCSMWALFVLATAGGTCLSWALFHSPAGVELSVVEKNITISVILVGGLLGASPASFSSPLSPLSPLSQMWALPLMMGHLPVVAPLGAAKALRLESDLSWAPAFLVYAPSGFLSNSQSSKTSMPGIDLFWTGGLLMLLMVSILL</sequence>
<evidence type="ECO:0000256" key="11">
    <source>
        <dbReference type="ARBA" id="ARBA00022989"/>
    </source>
</evidence>
<reference evidence="21" key="1">
    <citation type="journal article" date="2014" name="Gene">
        <title>The mitochondrial genomes of Amphiascoides atopus and Schizopera knabeni (Harpacticoida: Miraciidae) reveal similarities between the copepod orders Harpacticoida and Poecilostomatoida.</title>
        <authorList>
            <person name="Easton E.E."/>
            <person name="Darrow E.M."/>
            <person name="Spears T."/>
            <person name="Thistle D."/>
        </authorList>
    </citation>
    <scope>NUCLEOTIDE SEQUENCE</scope>
</reference>
<keyword evidence="5" id="KW-0813">Transport</keyword>
<feature type="domain" description="NADH dehydrogenase subunit 5 C-terminal" evidence="20">
    <location>
        <begin position="279"/>
        <end position="407"/>
    </location>
</feature>
<dbReference type="EMBL" id="KF667527">
    <property type="protein sequence ID" value="AHB52781.1"/>
    <property type="molecule type" value="Genomic_DNA"/>
</dbReference>
<evidence type="ECO:0000256" key="17">
    <source>
        <dbReference type="ARBA" id="ARBA00049551"/>
    </source>
</evidence>
<evidence type="ECO:0000256" key="3">
    <source>
        <dbReference type="ARBA" id="ARBA00012944"/>
    </source>
</evidence>
<evidence type="ECO:0000256" key="15">
    <source>
        <dbReference type="ARBA" id="ARBA00023136"/>
    </source>
</evidence>
<dbReference type="GO" id="GO:0042773">
    <property type="term" value="P:ATP synthesis coupled electron transport"/>
    <property type="evidence" value="ECO:0007669"/>
    <property type="project" value="InterPro"/>
</dbReference>
<feature type="transmembrane region" description="Helical" evidence="18">
    <location>
        <begin position="158"/>
        <end position="180"/>
    </location>
</feature>
<evidence type="ECO:0000256" key="12">
    <source>
        <dbReference type="ARBA" id="ARBA00023027"/>
    </source>
</evidence>
<dbReference type="InterPro" id="IPR010934">
    <property type="entry name" value="NADH_DH_su5_C"/>
</dbReference>
<feature type="transmembrane region" description="Helical" evidence="18">
    <location>
        <begin position="12"/>
        <end position="32"/>
    </location>
</feature>
<evidence type="ECO:0000256" key="14">
    <source>
        <dbReference type="ARBA" id="ARBA00023128"/>
    </source>
</evidence>
<evidence type="ECO:0000256" key="10">
    <source>
        <dbReference type="ARBA" id="ARBA00022982"/>
    </source>
</evidence>
<dbReference type="GO" id="GO:0005743">
    <property type="term" value="C:mitochondrial inner membrane"/>
    <property type="evidence" value="ECO:0007669"/>
    <property type="project" value="UniProtKB-SubCell"/>
</dbReference>
<evidence type="ECO:0000256" key="8">
    <source>
        <dbReference type="ARBA" id="ARBA00022792"/>
    </source>
</evidence>
<evidence type="ECO:0000313" key="21">
    <source>
        <dbReference type="EMBL" id="AHB52781.1"/>
    </source>
</evidence>
<dbReference type="GO" id="GO:0008137">
    <property type="term" value="F:NADH dehydrogenase (ubiquinone) activity"/>
    <property type="evidence" value="ECO:0007669"/>
    <property type="project" value="UniProtKB-EC"/>
</dbReference>
<evidence type="ECO:0000256" key="2">
    <source>
        <dbReference type="ARBA" id="ARBA00004448"/>
    </source>
</evidence>
<dbReference type="GO" id="GO:0015990">
    <property type="term" value="P:electron transport coupled proton transport"/>
    <property type="evidence" value="ECO:0007669"/>
    <property type="project" value="TreeGrafter"/>
</dbReference>